<organism evidence="1 2">
    <name type="scientific">Phytophthora rubi</name>
    <dbReference type="NCBI Taxonomy" id="129364"/>
    <lineage>
        <taxon>Eukaryota</taxon>
        <taxon>Sar</taxon>
        <taxon>Stramenopiles</taxon>
        <taxon>Oomycota</taxon>
        <taxon>Peronosporomycetes</taxon>
        <taxon>Peronosporales</taxon>
        <taxon>Peronosporaceae</taxon>
        <taxon>Phytophthora</taxon>
    </lineage>
</organism>
<evidence type="ECO:0000313" key="2">
    <source>
        <dbReference type="Proteomes" id="UP000434957"/>
    </source>
</evidence>
<sequence>MVSITRQQAGIKDAYGHGLPPAAAIELRRIIFQHEDVFWLEFGGDPTHKVSSMQERLKPSAQPVKCRARRYPPLHREFLKRHVEELVKDGLFYENHRSRWASPALVVPKTAGEFRMVVDDKGVNTCTDPMTWPMPNIEVAMSSLERSEYYFVLD</sequence>
<dbReference type="PANTHER" id="PTHR33064:SF37">
    <property type="entry name" value="RIBONUCLEASE H"/>
    <property type="match status" value="1"/>
</dbReference>
<dbReference type="InterPro" id="IPR051320">
    <property type="entry name" value="Viral_Replic_Matur_Polypro"/>
</dbReference>
<protein>
    <recommendedName>
        <fullName evidence="3">Reverse transcriptase domain-containing protein</fullName>
    </recommendedName>
</protein>
<dbReference type="SUPFAM" id="SSF56672">
    <property type="entry name" value="DNA/RNA polymerases"/>
    <property type="match status" value="1"/>
</dbReference>
<comment type="caution">
    <text evidence="1">The sequence shown here is derived from an EMBL/GenBank/DDBJ whole genome shotgun (WGS) entry which is preliminary data.</text>
</comment>
<dbReference type="InterPro" id="IPR043502">
    <property type="entry name" value="DNA/RNA_pol_sf"/>
</dbReference>
<accession>A0A6A4E722</accession>
<gene>
    <name evidence="1" type="ORF">PR003_g17590</name>
</gene>
<dbReference type="InterPro" id="IPR043128">
    <property type="entry name" value="Rev_trsase/Diguanyl_cyclase"/>
</dbReference>
<dbReference type="Gene3D" id="3.30.70.270">
    <property type="match status" value="1"/>
</dbReference>
<dbReference type="Proteomes" id="UP000434957">
    <property type="component" value="Unassembled WGS sequence"/>
</dbReference>
<dbReference type="EMBL" id="QXFT01001356">
    <property type="protein sequence ID" value="KAE9320931.1"/>
    <property type="molecule type" value="Genomic_DNA"/>
</dbReference>
<dbReference type="AlphaFoldDB" id="A0A6A4E722"/>
<evidence type="ECO:0008006" key="3">
    <source>
        <dbReference type="Google" id="ProtNLM"/>
    </source>
</evidence>
<name>A0A6A4E722_9STRA</name>
<dbReference type="Gene3D" id="3.10.10.10">
    <property type="entry name" value="HIV Type 1 Reverse Transcriptase, subunit A, domain 1"/>
    <property type="match status" value="1"/>
</dbReference>
<reference evidence="1 2" key="1">
    <citation type="submission" date="2018-08" db="EMBL/GenBank/DDBJ databases">
        <title>Genomic investigation of the strawberry pathogen Phytophthora fragariae indicates pathogenicity is determined by transcriptional variation in three key races.</title>
        <authorList>
            <person name="Adams T.M."/>
            <person name="Armitage A.D."/>
            <person name="Sobczyk M.K."/>
            <person name="Bates H.J."/>
            <person name="Dunwell J.M."/>
            <person name="Nellist C.F."/>
            <person name="Harrison R.J."/>
        </authorList>
    </citation>
    <scope>NUCLEOTIDE SEQUENCE [LARGE SCALE GENOMIC DNA]</scope>
    <source>
        <strain evidence="1 2">SCRP333</strain>
    </source>
</reference>
<dbReference type="PANTHER" id="PTHR33064">
    <property type="entry name" value="POL PROTEIN"/>
    <property type="match status" value="1"/>
</dbReference>
<evidence type="ECO:0000313" key="1">
    <source>
        <dbReference type="EMBL" id="KAE9320931.1"/>
    </source>
</evidence>
<proteinExistence type="predicted"/>
<keyword evidence="2" id="KW-1185">Reference proteome</keyword>